<dbReference type="KEGG" id="hsw:Hsw_2381"/>
<accession>W8F5W4</accession>
<evidence type="ECO:0000313" key="2">
    <source>
        <dbReference type="Proteomes" id="UP000019423"/>
    </source>
</evidence>
<dbReference type="PATRIC" id="fig|1227739.3.peg.2579"/>
<protein>
    <submittedName>
        <fullName evidence="1">Uncharacterized protein</fullName>
    </submittedName>
</protein>
<keyword evidence="2" id="KW-1185">Reference proteome</keyword>
<evidence type="ECO:0000313" key="1">
    <source>
        <dbReference type="EMBL" id="AHJ97976.1"/>
    </source>
</evidence>
<name>W8F5W4_9BACT</name>
<organism evidence="1 2">
    <name type="scientific">Hymenobacter swuensis DY53</name>
    <dbReference type="NCBI Taxonomy" id="1227739"/>
    <lineage>
        <taxon>Bacteria</taxon>
        <taxon>Pseudomonadati</taxon>
        <taxon>Bacteroidota</taxon>
        <taxon>Cytophagia</taxon>
        <taxon>Cytophagales</taxon>
        <taxon>Hymenobacteraceae</taxon>
        <taxon>Hymenobacter</taxon>
    </lineage>
</organism>
<dbReference type="EMBL" id="CP007145">
    <property type="protein sequence ID" value="AHJ97976.1"/>
    <property type="molecule type" value="Genomic_DNA"/>
</dbReference>
<gene>
    <name evidence="1" type="ORF">Hsw_2381</name>
</gene>
<dbReference type="AlphaFoldDB" id="W8F5W4"/>
<proteinExistence type="predicted"/>
<sequence>MKDKPGSYAEPINGVLGRWTLVAQEAHQEARRNGEQRAA</sequence>
<dbReference type="Proteomes" id="UP000019423">
    <property type="component" value="Chromosome"/>
</dbReference>
<reference evidence="1 2" key="1">
    <citation type="submission" date="2014-01" db="EMBL/GenBank/DDBJ databases">
        <title>Complete genome sequence of ionizing-radiation resistance bacterium Hymenobacter swuensis DY53.</title>
        <authorList>
            <person name="Jung J.-H."/>
            <person name="Jeong S.-W."/>
            <person name="Joe M.-H."/>
            <person name="Cho y.-j."/>
            <person name="Kim M.-K."/>
            <person name="Lim S.-Y."/>
        </authorList>
    </citation>
    <scope>NUCLEOTIDE SEQUENCE [LARGE SCALE GENOMIC DNA]</scope>
    <source>
        <strain evidence="1 2">DY53</strain>
    </source>
</reference>
<dbReference type="HOGENOM" id="CLU_3311027_0_0_10"/>